<keyword evidence="3 11" id="KW-0894">Sodium channel</keyword>
<keyword evidence="10 11" id="KW-0407">Ion channel</keyword>
<evidence type="ECO:0000256" key="3">
    <source>
        <dbReference type="ARBA" id="ARBA00022461"/>
    </source>
</evidence>
<dbReference type="InterPro" id="IPR001873">
    <property type="entry name" value="ENaC"/>
</dbReference>
<evidence type="ECO:0000256" key="4">
    <source>
        <dbReference type="ARBA" id="ARBA00022692"/>
    </source>
</evidence>
<evidence type="ECO:0000256" key="10">
    <source>
        <dbReference type="ARBA" id="ARBA00023303"/>
    </source>
</evidence>
<dbReference type="PANTHER" id="PTHR11690">
    <property type="entry name" value="AMILORIDE-SENSITIVE SODIUM CHANNEL-RELATED"/>
    <property type="match status" value="1"/>
</dbReference>
<dbReference type="Gene3D" id="2.60.470.10">
    <property type="entry name" value="Acid-sensing ion channels like domains"/>
    <property type="match status" value="1"/>
</dbReference>
<sequence>MELRVQPRVESRDTMEFLPTINVVDVPRFQGDDDSLSDKPVKYSLLPYYIARHRKMADKCFEHARSKEHGLKHLDIRKGCLALFWIVVFFVVIGICFSMITDLVRAYLSVPVATQIKAERDVFEFPDVSICAKSPFYIDISRDTSSANLDTLLQQIQNSVTKKMVDASVKVTTAGIQSALLIQMATRQDDTLLRAYQHIIYCRYDDMECSFYNFTELVHLRYVQCFTFSPKNRMVSGGKGLQLIFYKPRHNKKPFVMLNDLEVSLVRDRQNLLQHETPPLLILAFASHTESQPIFFIFKTKDSAFSDDANDGIHIMVHNPLTFPTYEISSMPTSFSLRYGQQATVEVFGLKYRSDMTGRKSCIVSKAPYKYKNFRGGANFLEYQYTYEDCVANMKQNYFLSECGCNSDRLFVPFGEVKAGLDRANLSSTEFCRDIRQKTSQRLREDFLCFDQYDRMPTTTVLDKYIPMNLLYETRENLDARKIERHAVCSLPCEKTIYATRFFEIVDAEEGTTFPPTLLATYVQQLKSSQLKHDTVQRIWDKMVADSMSVKDTLENATETNDPSKSNEVSAKDMVILDVRTSTELIDAWEEEVTESLFNLISNLGGTLGLCAGISFLSSFFLLVFFGRAFVHALLSVLLWFWWAVYLGRPPAAVPEQSKEEVEELDATSTPESFGSSVSEQPPSRHDDDYYRGVQWKVLQSPDRNSVPGNGQVESICRNLNVQGPEGQTKMDFFEVQDSSPVSTRPQLPIEKPILIGHKSIVGVMATDVSDRIQITFLRNTP</sequence>
<evidence type="ECO:0000256" key="12">
    <source>
        <dbReference type="SAM" id="MobiDB-lite"/>
    </source>
</evidence>
<name>A0A8E0S7J3_9TREM</name>
<dbReference type="Proteomes" id="UP000728185">
    <property type="component" value="Unassembled WGS sequence"/>
</dbReference>
<dbReference type="PANTHER" id="PTHR11690:SF300">
    <property type="entry name" value="PICKPOCKET PROTEIN 19"/>
    <property type="match status" value="1"/>
</dbReference>
<keyword evidence="7 11" id="KW-0406">Ion transport</keyword>
<comment type="similarity">
    <text evidence="11">Belongs to the amiloride-sensitive sodium channel (TC 1.A.6) family.</text>
</comment>
<evidence type="ECO:0000256" key="7">
    <source>
        <dbReference type="ARBA" id="ARBA00023065"/>
    </source>
</evidence>
<evidence type="ECO:0000256" key="2">
    <source>
        <dbReference type="ARBA" id="ARBA00022448"/>
    </source>
</evidence>
<feature type="region of interest" description="Disordered" evidence="12">
    <location>
        <begin position="657"/>
        <end position="686"/>
    </location>
</feature>
<feature type="compositionally biased region" description="Polar residues" evidence="12">
    <location>
        <begin position="667"/>
        <end position="682"/>
    </location>
</feature>
<keyword evidence="5 13" id="KW-1133">Transmembrane helix</keyword>
<evidence type="ECO:0000313" key="15">
    <source>
        <dbReference type="Proteomes" id="UP000728185"/>
    </source>
</evidence>
<comment type="caution">
    <text evidence="14">The sequence shown here is derived from an EMBL/GenBank/DDBJ whole genome shotgun (WGS) entry which is preliminary data.</text>
</comment>
<protein>
    <submittedName>
        <fullName evidence="14">Amiloride sensitive cation channel 4 A</fullName>
    </submittedName>
</protein>
<comment type="subcellular location">
    <subcellularLocation>
        <location evidence="1">Membrane</location>
        <topology evidence="1">Multi-pass membrane protein</topology>
    </subcellularLocation>
</comment>
<evidence type="ECO:0000256" key="1">
    <source>
        <dbReference type="ARBA" id="ARBA00004141"/>
    </source>
</evidence>
<dbReference type="PRINTS" id="PR01078">
    <property type="entry name" value="AMINACHANNEL"/>
</dbReference>
<reference evidence="14" key="1">
    <citation type="submission" date="2019-05" db="EMBL/GenBank/DDBJ databases">
        <title>Annotation for the trematode Fasciolopsis buski.</title>
        <authorList>
            <person name="Choi Y.-J."/>
        </authorList>
    </citation>
    <scope>NUCLEOTIDE SEQUENCE</scope>
    <source>
        <strain evidence="14">HT</strain>
        <tissue evidence="14">Whole worm</tissue>
    </source>
</reference>
<dbReference type="OrthoDB" id="6265222at2759"/>
<accession>A0A8E0S7J3</accession>
<keyword evidence="9 11" id="KW-0739">Sodium transport</keyword>
<keyword evidence="6" id="KW-0915">Sodium</keyword>
<feature type="transmembrane region" description="Helical" evidence="13">
    <location>
        <begin position="604"/>
        <end position="623"/>
    </location>
</feature>
<feature type="transmembrane region" description="Helical" evidence="13">
    <location>
        <begin position="630"/>
        <end position="648"/>
    </location>
</feature>
<dbReference type="GO" id="GO:0005886">
    <property type="term" value="C:plasma membrane"/>
    <property type="evidence" value="ECO:0007669"/>
    <property type="project" value="TreeGrafter"/>
</dbReference>
<dbReference type="GO" id="GO:0015280">
    <property type="term" value="F:ligand-gated sodium channel activity"/>
    <property type="evidence" value="ECO:0007669"/>
    <property type="project" value="TreeGrafter"/>
</dbReference>
<organism evidence="14 15">
    <name type="scientific">Fasciolopsis buskii</name>
    <dbReference type="NCBI Taxonomy" id="27845"/>
    <lineage>
        <taxon>Eukaryota</taxon>
        <taxon>Metazoa</taxon>
        <taxon>Spiralia</taxon>
        <taxon>Lophotrochozoa</taxon>
        <taxon>Platyhelminthes</taxon>
        <taxon>Trematoda</taxon>
        <taxon>Digenea</taxon>
        <taxon>Plagiorchiida</taxon>
        <taxon>Echinostomata</taxon>
        <taxon>Echinostomatoidea</taxon>
        <taxon>Fasciolidae</taxon>
        <taxon>Fasciolopsis</taxon>
    </lineage>
</organism>
<evidence type="ECO:0000256" key="13">
    <source>
        <dbReference type="SAM" id="Phobius"/>
    </source>
</evidence>
<evidence type="ECO:0000256" key="6">
    <source>
        <dbReference type="ARBA" id="ARBA00023053"/>
    </source>
</evidence>
<dbReference type="AlphaFoldDB" id="A0A8E0S7J3"/>
<evidence type="ECO:0000256" key="5">
    <source>
        <dbReference type="ARBA" id="ARBA00022989"/>
    </source>
</evidence>
<keyword evidence="15" id="KW-1185">Reference proteome</keyword>
<keyword evidence="2 11" id="KW-0813">Transport</keyword>
<dbReference type="Gene3D" id="1.10.287.770">
    <property type="entry name" value="YojJ-like"/>
    <property type="match status" value="1"/>
</dbReference>
<dbReference type="EMBL" id="LUCM01001561">
    <property type="protein sequence ID" value="KAA0198705.1"/>
    <property type="molecule type" value="Genomic_DNA"/>
</dbReference>
<feature type="transmembrane region" description="Helical" evidence="13">
    <location>
        <begin position="80"/>
        <end position="100"/>
    </location>
</feature>
<evidence type="ECO:0000256" key="11">
    <source>
        <dbReference type="RuleBase" id="RU000679"/>
    </source>
</evidence>
<gene>
    <name evidence="14" type="ORF">FBUS_06320</name>
</gene>
<keyword evidence="8 13" id="KW-0472">Membrane</keyword>
<evidence type="ECO:0000256" key="9">
    <source>
        <dbReference type="ARBA" id="ARBA00023201"/>
    </source>
</evidence>
<evidence type="ECO:0000313" key="14">
    <source>
        <dbReference type="EMBL" id="KAA0198705.1"/>
    </source>
</evidence>
<keyword evidence="4 11" id="KW-0812">Transmembrane</keyword>
<dbReference type="Pfam" id="PF00858">
    <property type="entry name" value="ASC"/>
    <property type="match status" value="1"/>
</dbReference>
<evidence type="ECO:0000256" key="8">
    <source>
        <dbReference type="ARBA" id="ARBA00023136"/>
    </source>
</evidence>
<proteinExistence type="inferred from homology"/>